<dbReference type="InterPro" id="IPR018793">
    <property type="entry name" value="Cyt_c_oxidase_assmbl_Pet191"/>
</dbReference>
<dbReference type="InterPro" id="IPR050382">
    <property type="entry name" value="MFS_Na/Anion_cotransporter"/>
</dbReference>
<sequence length="383" mass="42794">MAKSCKGLAMELVKCLSESDCVKECAGEKTPSISTECVGLRETYFNCKRGQEGEGYLKSSQSILLRGCAQLHMHVTNDKTTLLIPKGMIYNVGGLDRSEFGLGLGVSGSKYVGLVSREPLLACRKHCVRVLMIRPMKLLSDRLKLIIVAICIGLSRLVCYSEFEIRCLSQPTQDSAKSFTGVVLNEEFKEDANAFFLQQIEYLKATKTRTNYKAEPYDIEGPNLDSMEFSEVPDVEKTSSWQEKFPKRWVIVLLCFSAFLLCNMDRVNMSIAILPMSAEYNWNPATVGLIQSSFFWGYLLTQIAGDMAGLAPEGSQFDGSQYDSKMNDLEPSQGIYAYGFEKPSRYSKGNVPSRKGLDVIQQAQPNRKIATPPYDSIKMFYLG</sequence>
<dbReference type="InterPro" id="IPR036259">
    <property type="entry name" value="MFS_trans_sf"/>
</dbReference>
<proteinExistence type="predicted"/>
<dbReference type="Pfam" id="PF10203">
    <property type="entry name" value="Pet191_N"/>
    <property type="match status" value="1"/>
</dbReference>
<comment type="subcellular location">
    <subcellularLocation>
        <location evidence="1">Membrane</location>
        <topology evidence="1">Multi-pass membrane protein</topology>
    </subcellularLocation>
</comment>
<dbReference type="PANTHER" id="PTHR11662:SF446">
    <property type="entry name" value="SODIUM-DEPENDENT PHOSPHATE TRANSPORT PROTEIN 1, CHLOROPLASTIC"/>
    <property type="match status" value="1"/>
</dbReference>
<evidence type="ECO:0000256" key="1">
    <source>
        <dbReference type="ARBA" id="ARBA00004141"/>
    </source>
</evidence>
<name>A0A835LMY2_9MAGN</name>
<dbReference type="EMBL" id="JADFTS010000007">
    <property type="protein sequence ID" value="KAF9597339.1"/>
    <property type="molecule type" value="Genomic_DNA"/>
</dbReference>
<dbReference type="OrthoDB" id="2250022at2759"/>
<reference evidence="5 6" key="1">
    <citation type="submission" date="2020-10" db="EMBL/GenBank/DDBJ databases">
        <title>The Coptis chinensis genome and diversification of protoberbering-type alkaloids.</title>
        <authorList>
            <person name="Wang B."/>
            <person name="Shu S."/>
            <person name="Song C."/>
            <person name="Liu Y."/>
        </authorList>
    </citation>
    <scope>NUCLEOTIDE SEQUENCE [LARGE SCALE GENOMIC DNA]</scope>
    <source>
        <strain evidence="5">HL-2020</strain>
        <tissue evidence="5">Leaf</tissue>
    </source>
</reference>
<organism evidence="5 6">
    <name type="scientific">Coptis chinensis</name>
    <dbReference type="NCBI Taxonomy" id="261450"/>
    <lineage>
        <taxon>Eukaryota</taxon>
        <taxon>Viridiplantae</taxon>
        <taxon>Streptophyta</taxon>
        <taxon>Embryophyta</taxon>
        <taxon>Tracheophyta</taxon>
        <taxon>Spermatophyta</taxon>
        <taxon>Magnoliopsida</taxon>
        <taxon>Ranunculales</taxon>
        <taxon>Ranunculaceae</taxon>
        <taxon>Coptidoideae</taxon>
        <taxon>Coptis</taxon>
    </lineage>
</organism>
<keyword evidence="2" id="KW-0812">Transmembrane</keyword>
<gene>
    <name evidence="5" type="ORF">IFM89_017242</name>
</gene>
<evidence type="ECO:0000256" key="4">
    <source>
        <dbReference type="ARBA" id="ARBA00023136"/>
    </source>
</evidence>
<protein>
    <submittedName>
        <fullName evidence="5">Uncharacterized protein</fullName>
    </submittedName>
</protein>
<dbReference type="AlphaFoldDB" id="A0A835LMY2"/>
<evidence type="ECO:0000313" key="5">
    <source>
        <dbReference type="EMBL" id="KAF9597339.1"/>
    </source>
</evidence>
<comment type="caution">
    <text evidence="5">The sequence shown here is derived from an EMBL/GenBank/DDBJ whole genome shotgun (WGS) entry which is preliminary data.</text>
</comment>
<dbReference type="PANTHER" id="PTHR11662">
    <property type="entry name" value="SOLUTE CARRIER FAMILY 17"/>
    <property type="match status" value="1"/>
</dbReference>
<evidence type="ECO:0000256" key="3">
    <source>
        <dbReference type="ARBA" id="ARBA00022989"/>
    </source>
</evidence>
<evidence type="ECO:0000256" key="2">
    <source>
        <dbReference type="ARBA" id="ARBA00022692"/>
    </source>
</evidence>
<dbReference type="GO" id="GO:0016020">
    <property type="term" value="C:membrane"/>
    <property type="evidence" value="ECO:0007669"/>
    <property type="project" value="UniProtKB-SubCell"/>
</dbReference>
<accession>A0A835LMY2</accession>
<evidence type="ECO:0000313" key="6">
    <source>
        <dbReference type="Proteomes" id="UP000631114"/>
    </source>
</evidence>
<keyword evidence="3" id="KW-1133">Transmembrane helix</keyword>
<dbReference type="Gene3D" id="1.20.1250.20">
    <property type="entry name" value="MFS general substrate transporter like domains"/>
    <property type="match status" value="1"/>
</dbReference>
<keyword evidence="6" id="KW-1185">Reference proteome</keyword>
<keyword evidence="4" id="KW-0472">Membrane</keyword>
<dbReference type="SUPFAM" id="SSF103473">
    <property type="entry name" value="MFS general substrate transporter"/>
    <property type="match status" value="1"/>
</dbReference>
<dbReference type="Proteomes" id="UP000631114">
    <property type="component" value="Unassembled WGS sequence"/>
</dbReference>